<protein>
    <recommendedName>
        <fullName evidence="7">Replication protein A C-terminal domain-containing protein</fullName>
    </recommendedName>
</protein>
<gene>
    <name evidence="5" type="ORF">BDV98DRAFT_584521</name>
</gene>
<keyword evidence="6" id="KW-1185">Reference proteome</keyword>
<keyword evidence="3" id="KW-0539">Nucleus</keyword>
<dbReference type="GO" id="GO:0000724">
    <property type="term" value="P:double-strand break repair via homologous recombination"/>
    <property type="evidence" value="ECO:0007669"/>
    <property type="project" value="TreeGrafter"/>
</dbReference>
<feature type="region of interest" description="Disordered" evidence="4">
    <location>
        <begin position="1"/>
        <end position="42"/>
    </location>
</feature>
<dbReference type="STRING" id="1884261.A0A5C3QA91"/>
<evidence type="ECO:0008006" key="7">
    <source>
        <dbReference type="Google" id="ProtNLM"/>
    </source>
</evidence>
<evidence type="ECO:0000256" key="3">
    <source>
        <dbReference type="ARBA" id="ARBA00023242"/>
    </source>
</evidence>
<dbReference type="GO" id="GO:0035861">
    <property type="term" value="C:site of double-strand break"/>
    <property type="evidence" value="ECO:0007669"/>
    <property type="project" value="TreeGrafter"/>
</dbReference>
<feature type="compositionally biased region" description="Polar residues" evidence="4">
    <location>
        <begin position="219"/>
        <end position="255"/>
    </location>
</feature>
<dbReference type="Gene3D" id="1.10.10.10">
    <property type="entry name" value="Winged helix-like DNA-binding domain superfamily/Winged helix DNA-binding domain"/>
    <property type="match status" value="1"/>
</dbReference>
<accession>A0A5C3QA91</accession>
<feature type="compositionally biased region" description="Low complexity" evidence="4">
    <location>
        <begin position="262"/>
        <end position="285"/>
    </location>
</feature>
<feature type="compositionally biased region" description="Pro residues" evidence="4">
    <location>
        <begin position="347"/>
        <end position="371"/>
    </location>
</feature>
<dbReference type="EMBL" id="ML178836">
    <property type="protein sequence ID" value="TFK98932.1"/>
    <property type="molecule type" value="Genomic_DNA"/>
</dbReference>
<comment type="subcellular location">
    <subcellularLocation>
        <location evidence="1">Nucleus</location>
    </subcellularLocation>
</comment>
<feature type="compositionally biased region" description="Basic and acidic residues" evidence="4">
    <location>
        <begin position="391"/>
        <end position="403"/>
    </location>
</feature>
<evidence type="ECO:0000256" key="2">
    <source>
        <dbReference type="ARBA" id="ARBA00023125"/>
    </source>
</evidence>
<evidence type="ECO:0000256" key="1">
    <source>
        <dbReference type="ARBA" id="ARBA00004123"/>
    </source>
</evidence>
<dbReference type="InterPro" id="IPR036388">
    <property type="entry name" value="WH-like_DNA-bd_sf"/>
</dbReference>
<name>A0A5C3QA91_9AGAR</name>
<dbReference type="GO" id="GO:0003697">
    <property type="term" value="F:single-stranded DNA binding"/>
    <property type="evidence" value="ECO:0007669"/>
    <property type="project" value="TreeGrafter"/>
</dbReference>
<proteinExistence type="predicted"/>
<organism evidence="5 6">
    <name type="scientific">Pterulicium gracile</name>
    <dbReference type="NCBI Taxonomy" id="1884261"/>
    <lineage>
        <taxon>Eukaryota</taxon>
        <taxon>Fungi</taxon>
        <taxon>Dikarya</taxon>
        <taxon>Basidiomycota</taxon>
        <taxon>Agaricomycotina</taxon>
        <taxon>Agaricomycetes</taxon>
        <taxon>Agaricomycetidae</taxon>
        <taxon>Agaricales</taxon>
        <taxon>Pleurotineae</taxon>
        <taxon>Pterulaceae</taxon>
        <taxon>Pterulicium</taxon>
    </lineage>
</organism>
<feature type="region of interest" description="Disordered" evidence="4">
    <location>
        <begin position="183"/>
        <end position="403"/>
    </location>
</feature>
<evidence type="ECO:0000256" key="4">
    <source>
        <dbReference type="SAM" id="MobiDB-lite"/>
    </source>
</evidence>
<feature type="compositionally biased region" description="Basic and acidic residues" evidence="4">
    <location>
        <begin position="21"/>
        <end position="38"/>
    </location>
</feature>
<dbReference type="OrthoDB" id="25571at2759"/>
<dbReference type="InterPro" id="IPR012340">
    <property type="entry name" value="NA-bd_OB-fold"/>
</dbReference>
<evidence type="ECO:0000313" key="5">
    <source>
        <dbReference type="EMBL" id="TFK98932.1"/>
    </source>
</evidence>
<keyword evidence="2" id="KW-0238">DNA-binding</keyword>
<dbReference type="GO" id="GO:0006260">
    <property type="term" value="P:DNA replication"/>
    <property type="evidence" value="ECO:0007669"/>
    <property type="project" value="TreeGrafter"/>
</dbReference>
<sequence length="728" mass="80046">MDQTFLGASQYPSTQPPGTTSDRKTADPDAKQDPDAKPGFDYSSAIRPVTIRQIGNATRRNAEENFEIEGRDVYQVSLVAQVLRLDHGAAGCKFLLEDSSGYITAKMWFHYVPATAKHVGNWGVDVSEGQYARVIGTLERFNGRNTLKVKYIRRISDSHEIFRHLLEVMVLKMRLDRLTSAKTSNRPVEVEDRPPQAVAPTSVHLHDIPSSPPPRYASNPGSQETSFYASGSQETPTRASQQTPRTPAQTSQKTLTRPAPMSQQTPTRPSQQRPTSSRPVAATIPQPAPAPTYSRSSSLESSVSRRRRPTGGEGSRSPTTASSDSEDSTDYFSVDDDDDDDDAWSHTPPPLSRSPSPASPPSPPITPPPTAKPRFKPEKGRGGGDTPRTGKHSETRRDPLSHLTALERDIYKEIASQTTVAPMYPDPDSDSDSFNVTPGAYAERTKGRGEEWVSWIDIIVAAQRWEPADRRPGNAAFSETLDSLSGQGLIEVDIPDDGDVVGWLKIIALLNSKQLFDQRRSPLSVDQSCPEVDYPMDEAGLVVLVGRVLGIERRSNVLYLPVEDEPVTRSVQVIYKVDSDASLGNERRGFEVDSDNLQQLTEQYVYVHGNLTISGTQLFIDAISVRKAMDDEYYDTTGSNTCRVVLNSSLQPPLTELQGKIALYLVEQEEAEAYGINAFDIAEYIGGNSVECNVALEDLLEQGHIYTSIDDQHVLITGKSELAKLASS</sequence>
<dbReference type="GO" id="GO:0006289">
    <property type="term" value="P:nucleotide-excision repair"/>
    <property type="evidence" value="ECO:0007669"/>
    <property type="project" value="TreeGrafter"/>
</dbReference>
<dbReference type="InterPro" id="IPR040260">
    <property type="entry name" value="RFA2-like"/>
</dbReference>
<feature type="compositionally biased region" description="Polar residues" evidence="4">
    <location>
        <begin position="1"/>
        <end position="20"/>
    </location>
</feature>
<dbReference type="GO" id="GO:0005662">
    <property type="term" value="C:DNA replication factor A complex"/>
    <property type="evidence" value="ECO:0007669"/>
    <property type="project" value="TreeGrafter"/>
</dbReference>
<feature type="compositionally biased region" description="Acidic residues" evidence="4">
    <location>
        <begin position="324"/>
        <end position="342"/>
    </location>
</feature>
<dbReference type="PANTHER" id="PTHR13989:SF16">
    <property type="entry name" value="REPLICATION PROTEIN A2"/>
    <property type="match status" value="1"/>
</dbReference>
<dbReference type="GO" id="GO:0000781">
    <property type="term" value="C:chromosome, telomeric region"/>
    <property type="evidence" value="ECO:0007669"/>
    <property type="project" value="TreeGrafter"/>
</dbReference>
<dbReference type="AlphaFoldDB" id="A0A5C3QA91"/>
<dbReference type="Proteomes" id="UP000305067">
    <property type="component" value="Unassembled WGS sequence"/>
</dbReference>
<dbReference type="PANTHER" id="PTHR13989">
    <property type="entry name" value="REPLICATION PROTEIN A-RELATED"/>
    <property type="match status" value="1"/>
</dbReference>
<reference evidence="5 6" key="1">
    <citation type="journal article" date="2019" name="Nat. Ecol. Evol.">
        <title>Megaphylogeny resolves global patterns of mushroom evolution.</title>
        <authorList>
            <person name="Varga T."/>
            <person name="Krizsan K."/>
            <person name="Foldi C."/>
            <person name="Dima B."/>
            <person name="Sanchez-Garcia M."/>
            <person name="Sanchez-Ramirez S."/>
            <person name="Szollosi G.J."/>
            <person name="Szarkandi J.G."/>
            <person name="Papp V."/>
            <person name="Albert L."/>
            <person name="Andreopoulos W."/>
            <person name="Angelini C."/>
            <person name="Antonin V."/>
            <person name="Barry K.W."/>
            <person name="Bougher N.L."/>
            <person name="Buchanan P."/>
            <person name="Buyck B."/>
            <person name="Bense V."/>
            <person name="Catcheside P."/>
            <person name="Chovatia M."/>
            <person name="Cooper J."/>
            <person name="Damon W."/>
            <person name="Desjardin D."/>
            <person name="Finy P."/>
            <person name="Geml J."/>
            <person name="Haridas S."/>
            <person name="Hughes K."/>
            <person name="Justo A."/>
            <person name="Karasinski D."/>
            <person name="Kautmanova I."/>
            <person name="Kiss B."/>
            <person name="Kocsube S."/>
            <person name="Kotiranta H."/>
            <person name="LaButti K.M."/>
            <person name="Lechner B.E."/>
            <person name="Liimatainen K."/>
            <person name="Lipzen A."/>
            <person name="Lukacs Z."/>
            <person name="Mihaltcheva S."/>
            <person name="Morgado L.N."/>
            <person name="Niskanen T."/>
            <person name="Noordeloos M.E."/>
            <person name="Ohm R.A."/>
            <person name="Ortiz-Santana B."/>
            <person name="Ovrebo C."/>
            <person name="Racz N."/>
            <person name="Riley R."/>
            <person name="Savchenko A."/>
            <person name="Shiryaev A."/>
            <person name="Soop K."/>
            <person name="Spirin V."/>
            <person name="Szebenyi C."/>
            <person name="Tomsovsky M."/>
            <person name="Tulloss R.E."/>
            <person name="Uehling J."/>
            <person name="Grigoriev I.V."/>
            <person name="Vagvolgyi C."/>
            <person name="Papp T."/>
            <person name="Martin F.M."/>
            <person name="Miettinen O."/>
            <person name="Hibbett D.S."/>
            <person name="Nagy L.G."/>
        </authorList>
    </citation>
    <scope>NUCLEOTIDE SEQUENCE [LARGE SCALE GENOMIC DNA]</scope>
    <source>
        <strain evidence="5 6">CBS 309.79</strain>
    </source>
</reference>
<dbReference type="Gene3D" id="2.40.50.140">
    <property type="entry name" value="Nucleic acid-binding proteins"/>
    <property type="match status" value="1"/>
</dbReference>
<dbReference type="SUPFAM" id="SSF50249">
    <property type="entry name" value="Nucleic acid-binding proteins"/>
    <property type="match status" value="1"/>
</dbReference>
<evidence type="ECO:0000313" key="6">
    <source>
        <dbReference type="Proteomes" id="UP000305067"/>
    </source>
</evidence>